<keyword evidence="4" id="KW-1185">Reference proteome</keyword>
<feature type="chain" id="PRO_5038969871" description="Lipoprotein" evidence="2">
    <location>
        <begin position="25"/>
        <end position="261"/>
    </location>
</feature>
<gene>
    <name evidence="3" type="ORF">A4H34_02945</name>
</gene>
<comment type="caution">
    <text evidence="3">The sequence shown here is derived from an EMBL/GenBank/DDBJ whole genome shotgun (WGS) entry which is preliminary data.</text>
</comment>
<dbReference type="EMBL" id="LVZK01000001">
    <property type="protein sequence ID" value="OAP86148.1"/>
    <property type="molecule type" value="Genomic_DNA"/>
</dbReference>
<dbReference type="RefSeq" id="WP_064231022.1">
    <property type="nucleotide sequence ID" value="NZ_LVZK01000001.1"/>
</dbReference>
<keyword evidence="2" id="KW-0732">Signal</keyword>
<accession>A0A179B371</accession>
<feature type="signal peptide" evidence="2">
    <location>
        <begin position="1"/>
        <end position="24"/>
    </location>
</feature>
<sequence>MKNSAFAASAACLCLLLSSCGSDSSPATHDASNVAATAASNGGSASSGADSATSSVNSKTPGAGGASASSGSSDGGSPSNRRNPKPSPASSVGRASKGSVLASVKSMASARVTMQVFSNDAANANPTNKDFGGVYDVTWSGNEAASVSPSDPKADVGHLFWKGKFAYLLRHAERETVQAEKTVFSVGRVNAPLAQERQAGFAPCAQDGTFRVREATIEYDPASQAVTRLDLTTESTDLKVPNSSRAVSCRLVMAFSQVARS</sequence>
<dbReference type="AlphaFoldDB" id="A0A179B371"/>
<feature type="compositionally biased region" description="Low complexity" evidence="1">
    <location>
        <begin position="37"/>
        <end position="58"/>
    </location>
</feature>
<proteinExistence type="predicted"/>
<dbReference type="Proteomes" id="UP000078368">
    <property type="component" value="Unassembled WGS sequence"/>
</dbReference>
<feature type="compositionally biased region" description="Low complexity" evidence="1">
    <location>
        <begin position="66"/>
        <end position="81"/>
    </location>
</feature>
<feature type="region of interest" description="Disordered" evidence="1">
    <location>
        <begin position="37"/>
        <end position="97"/>
    </location>
</feature>
<evidence type="ECO:0000313" key="3">
    <source>
        <dbReference type="EMBL" id="OAP86148.1"/>
    </source>
</evidence>
<name>A0A179B371_9ACTO</name>
<evidence type="ECO:0000256" key="2">
    <source>
        <dbReference type="SAM" id="SignalP"/>
    </source>
</evidence>
<reference evidence="3 4" key="1">
    <citation type="submission" date="2016-04" db="EMBL/GenBank/DDBJ databases">
        <title>Peptidophaga gingivicola gen. nov., sp. nov., isolated from human subgingival plaque.</title>
        <authorList>
            <person name="Beall C.J."/>
            <person name="Mokrzan E.M."/>
            <person name="Griffen A.L."/>
            <person name="Leys E.J."/>
        </authorList>
    </citation>
    <scope>NUCLEOTIDE SEQUENCE [LARGE SCALE GENOMIC DNA]</scope>
    <source>
        <strain evidence="3 4">BA112</strain>
    </source>
</reference>
<evidence type="ECO:0008006" key="5">
    <source>
        <dbReference type="Google" id="ProtNLM"/>
    </source>
</evidence>
<evidence type="ECO:0000313" key="4">
    <source>
        <dbReference type="Proteomes" id="UP000078368"/>
    </source>
</evidence>
<evidence type="ECO:0000256" key="1">
    <source>
        <dbReference type="SAM" id="MobiDB-lite"/>
    </source>
</evidence>
<dbReference type="PROSITE" id="PS51257">
    <property type="entry name" value="PROKAR_LIPOPROTEIN"/>
    <property type="match status" value="1"/>
</dbReference>
<organism evidence="3 4">
    <name type="scientific">Peptidiphaga gingivicola</name>
    <dbReference type="NCBI Taxonomy" id="2741497"/>
    <lineage>
        <taxon>Bacteria</taxon>
        <taxon>Bacillati</taxon>
        <taxon>Actinomycetota</taxon>
        <taxon>Actinomycetes</taxon>
        <taxon>Actinomycetales</taxon>
        <taxon>Actinomycetaceae</taxon>
        <taxon>Peptidiphaga</taxon>
    </lineage>
</organism>
<protein>
    <recommendedName>
        <fullName evidence="5">Lipoprotein</fullName>
    </recommendedName>
</protein>